<dbReference type="CDD" id="cd10382">
    <property type="entry name" value="SH2_SOCS1"/>
    <property type="match status" value="1"/>
</dbReference>
<dbReference type="KEGG" id="ptex:113452943"/>
<keyword evidence="18" id="KW-1185">Reference proteome</keyword>
<evidence type="ECO:0000256" key="13">
    <source>
        <dbReference type="PROSITE-ProRule" id="PRU00191"/>
    </source>
</evidence>
<evidence type="ECO:0000256" key="11">
    <source>
        <dbReference type="ARBA" id="ARBA00061358"/>
    </source>
</evidence>
<comment type="function">
    <text evidence="10">Essential negative regulator of type I and type II interferon (IFN) signaling, as well as that of other cytokines, including IL2, IL4, IL6 and leukemia inhibitory factor (LIF). Downregulates cytokine signaling by inhibiting the JAK/STAT signaling pathway. Acts by binding to JAK proteins and to IFNGR1 and inhibiting their kinase activity. In vitro, suppresses Tec protein-tyrosine activity. Regulates IFN-gamma (IFNG)-mediated sensory neuron survival. Probable substrate recognition component of an ECS (Elongin BC-CUL2/5-SOCS-box protein) E3 ubiquitin ligase complex which mediates the ubiquitination and subsequent proteasomal degradation of target proteins.</text>
</comment>
<evidence type="ECO:0000256" key="1">
    <source>
        <dbReference type="ARBA" id="ARBA00004123"/>
    </source>
</evidence>
<feature type="domain" description="SH2" evidence="14">
    <location>
        <begin position="70"/>
        <end position="161"/>
    </location>
</feature>
<dbReference type="GO" id="GO:0031410">
    <property type="term" value="C:cytoplasmic vesicle"/>
    <property type="evidence" value="ECO:0007669"/>
    <property type="project" value="UniProtKB-SubCell"/>
</dbReference>
<evidence type="ECO:0000256" key="6">
    <source>
        <dbReference type="ARBA" id="ARBA00022786"/>
    </source>
</evidence>
<dbReference type="GeneID" id="113452943"/>
<evidence type="ECO:0000259" key="15">
    <source>
        <dbReference type="PROSITE" id="PS50225"/>
    </source>
</evidence>
<dbReference type="PROSITE" id="PS50225">
    <property type="entry name" value="SOCS"/>
    <property type="match status" value="1"/>
</dbReference>
<dbReference type="SMART" id="SM00253">
    <property type="entry name" value="SOCS"/>
    <property type="match status" value="1"/>
</dbReference>
<dbReference type="OrthoDB" id="9937362at2759"/>
<keyword evidence="8" id="KW-0539">Nucleus</keyword>
<dbReference type="Gene3D" id="1.10.750.20">
    <property type="entry name" value="SOCS box"/>
    <property type="match status" value="1"/>
</dbReference>
<evidence type="ECO:0000256" key="5">
    <source>
        <dbReference type="ARBA" id="ARBA00022700"/>
    </source>
</evidence>
<dbReference type="SMART" id="SM00252">
    <property type="entry name" value="SH2"/>
    <property type="match status" value="1"/>
</dbReference>
<dbReference type="GO" id="GO:0005942">
    <property type="term" value="C:phosphatidylinositol 3-kinase complex"/>
    <property type="evidence" value="ECO:0007669"/>
    <property type="project" value="TreeGrafter"/>
</dbReference>
<evidence type="ECO:0000256" key="4">
    <source>
        <dbReference type="ARBA" id="ARBA00022604"/>
    </source>
</evidence>
<reference evidence="17" key="1">
    <citation type="submission" date="2025-05" db="UniProtKB">
        <authorList>
            <consortium name="Ensembl"/>
        </authorList>
    </citation>
    <scope>IDENTIFICATION</scope>
</reference>
<dbReference type="Ensembl" id="ENSPTXT00000026167.1">
    <property type="protein sequence ID" value="ENSPTXP00000025384.1"/>
    <property type="gene ID" value="ENSPTXG00000017677.1"/>
</dbReference>
<dbReference type="InterPro" id="IPR036860">
    <property type="entry name" value="SH2_dom_sf"/>
</dbReference>
<dbReference type="Proteomes" id="UP000472273">
    <property type="component" value="Unplaced"/>
</dbReference>
<dbReference type="InterPro" id="IPR036036">
    <property type="entry name" value="SOCS_box-like_dom_sf"/>
</dbReference>
<evidence type="ECO:0000256" key="10">
    <source>
        <dbReference type="ARBA" id="ARBA00058034"/>
    </source>
</evidence>
<dbReference type="GO" id="GO:0009968">
    <property type="term" value="P:negative regulation of signal transduction"/>
    <property type="evidence" value="ECO:0007669"/>
    <property type="project" value="UniProtKB-KW"/>
</dbReference>
<evidence type="ECO:0000256" key="2">
    <source>
        <dbReference type="ARBA" id="ARBA00004541"/>
    </source>
</evidence>
<dbReference type="RefSeq" id="XP_026580217.1">
    <property type="nucleotide sequence ID" value="XM_026724432.1"/>
</dbReference>
<comment type="subcellular location">
    <subcellularLocation>
        <location evidence="2">Cytoplasmic vesicle</location>
    </subcellularLocation>
    <subcellularLocation>
        <location evidence="1">Nucleus</location>
    </subcellularLocation>
</comment>
<dbReference type="Pfam" id="PF00017">
    <property type="entry name" value="SH2"/>
    <property type="match status" value="1"/>
</dbReference>
<evidence type="ECO:0000256" key="7">
    <source>
        <dbReference type="ARBA" id="ARBA00022999"/>
    </source>
</evidence>
<dbReference type="InterPro" id="IPR001496">
    <property type="entry name" value="SOCS_box"/>
</dbReference>
<keyword evidence="6" id="KW-0833">Ubl conjugation pathway</keyword>
<dbReference type="GO" id="GO:0046935">
    <property type="term" value="F:1-phosphatidylinositol-3-kinase regulator activity"/>
    <property type="evidence" value="ECO:0007669"/>
    <property type="project" value="TreeGrafter"/>
</dbReference>
<feature type="domain" description="SOCS box" evidence="15">
    <location>
        <begin position="152"/>
        <end position="201"/>
    </location>
</feature>
<evidence type="ECO:0000256" key="8">
    <source>
        <dbReference type="ARBA" id="ARBA00023242"/>
    </source>
</evidence>
<evidence type="ECO:0000313" key="16">
    <source>
        <dbReference type="Ensembl" id="ENSPTXP00000025384.1"/>
    </source>
</evidence>
<dbReference type="Ensembl" id="ENSPTXT00000026170.1">
    <property type="protein sequence ID" value="ENSPTXP00000025387.1"/>
    <property type="gene ID" value="ENSPTXG00000017679.1"/>
</dbReference>
<dbReference type="Gene3D" id="3.30.505.10">
    <property type="entry name" value="SH2 domain"/>
    <property type="match status" value="1"/>
</dbReference>
<dbReference type="GO" id="GO:0035556">
    <property type="term" value="P:intracellular signal transduction"/>
    <property type="evidence" value="ECO:0007669"/>
    <property type="project" value="InterPro"/>
</dbReference>
<dbReference type="FunFam" id="3.30.505.10:FF:000054">
    <property type="entry name" value="Suppressor of cytokine signaling 1"/>
    <property type="match status" value="1"/>
</dbReference>
<keyword evidence="5" id="KW-0734">Signal transduction inhibitor</keyword>
<evidence type="ECO:0000313" key="18">
    <source>
        <dbReference type="Proteomes" id="UP000472273"/>
    </source>
</evidence>
<dbReference type="GO" id="GO:0005634">
    <property type="term" value="C:nucleus"/>
    <property type="evidence" value="ECO:0007669"/>
    <property type="project" value="UniProtKB-SubCell"/>
</dbReference>
<dbReference type="GO" id="GO:0032502">
    <property type="term" value="P:developmental process"/>
    <property type="evidence" value="ECO:0007669"/>
    <property type="project" value="UniProtKB-ARBA"/>
</dbReference>
<dbReference type="SUPFAM" id="SSF55550">
    <property type="entry name" value="SH2 domain"/>
    <property type="match status" value="1"/>
</dbReference>
<evidence type="ECO:0000256" key="12">
    <source>
        <dbReference type="ARBA" id="ARBA00070644"/>
    </source>
</evidence>
<dbReference type="UniPathway" id="UPA00143"/>
<keyword evidence="4" id="KW-0341">Growth regulation</keyword>
<dbReference type="InterPro" id="IPR000980">
    <property type="entry name" value="SH2"/>
</dbReference>
<proteinExistence type="inferred from homology"/>
<accession>A0A670ZRL7</accession>
<dbReference type="PROSITE" id="PS50001">
    <property type="entry name" value="SH2"/>
    <property type="match status" value="1"/>
</dbReference>
<dbReference type="SMART" id="SM00969">
    <property type="entry name" value="SOCS_box"/>
    <property type="match status" value="1"/>
</dbReference>
<dbReference type="SUPFAM" id="SSF158235">
    <property type="entry name" value="SOCS box-like"/>
    <property type="match status" value="1"/>
</dbReference>
<keyword evidence="7 13" id="KW-0727">SH2 domain</keyword>
<gene>
    <name evidence="17" type="primary">LOC113452943</name>
    <name evidence="16" type="synonym">LOC113452941</name>
</gene>
<organism evidence="17 18">
    <name type="scientific">Pseudonaja textilis</name>
    <name type="common">Eastern brown snake</name>
    <dbReference type="NCBI Taxonomy" id="8673"/>
    <lineage>
        <taxon>Eukaryota</taxon>
        <taxon>Metazoa</taxon>
        <taxon>Chordata</taxon>
        <taxon>Craniata</taxon>
        <taxon>Vertebrata</taxon>
        <taxon>Euteleostomi</taxon>
        <taxon>Lepidosauria</taxon>
        <taxon>Squamata</taxon>
        <taxon>Bifurcata</taxon>
        <taxon>Unidentata</taxon>
        <taxon>Episquamata</taxon>
        <taxon>Toxicofera</taxon>
        <taxon>Serpentes</taxon>
        <taxon>Colubroidea</taxon>
        <taxon>Elapidae</taxon>
        <taxon>Hydrophiinae</taxon>
        <taxon>Pseudonaja</taxon>
    </lineage>
</organism>
<comment type="similarity">
    <text evidence="11">Belongs to the SOCS1 family.</text>
</comment>
<evidence type="ECO:0000256" key="9">
    <source>
        <dbReference type="ARBA" id="ARBA00023329"/>
    </source>
</evidence>
<keyword evidence="9" id="KW-0968">Cytoplasmic vesicle</keyword>
<evidence type="ECO:0000256" key="3">
    <source>
        <dbReference type="ARBA" id="ARBA00004906"/>
    </source>
</evidence>
<protein>
    <recommendedName>
        <fullName evidence="12">Suppressor of cytokine signaling 1</fullName>
    </recommendedName>
</protein>
<dbReference type="OMA" id="FPTFTCK"/>
<comment type="pathway">
    <text evidence="3">Protein modification; protein ubiquitination.</text>
</comment>
<name>A0A670ZRL7_PSETE</name>
<dbReference type="PANTHER" id="PTHR10155">
    <property type="entry name" value="PHOSPHATIDYLINOSITOL 3-KINASE REGULATORY SUBUNIT"/>
    <property type="match status" value="1"/>
</dbReference>
<dbReference type="GO" id="GO:0046854">
    <property type="term" value="P:phosphatidylinositol phosphate biosynthetic process"/>
    <property type="evidence" value="ECO:0007669"/>
    <property type="project" value="TreeGrafter"/>
</dbReference>
<sequence length="202" mass="22583">MVAHSSVTPENGIAAELSGRLQPSLRAALQVRPPHGTVQAPQDTHFHTFRSQEDFGIIARTSALLEECGFYWGPLSVSAAHDKLKGELVGTFLLRDSRQKNCFFTVSVKTATGPTSVRVLFQAGHFSLEGSKEAFDCLFKLLEHYVQSPRKVLVAPLHKERLRSLQDLCRKEIVVTFGRENLPRIPLNPVLKAYLESFPFKL</sequence>
<dbReference type="PANTHER" id="PTHR10155:SF4">
    <property type="entry name" value="SUPPRESSOR OF CYTOKINE SIGNALING 1"/>
    <property type="match status" value="1"/>
</dbReference>
<dbReference type="GeneTree" id="ENSGT00940000161164"/>
<dbReference type="InterPro" id="IPR035861">
    <property type="entry name" value="SOCS1_SH2"/>
</dbReference>
<evidence type="ECO:0000259" key="14">
    <source>
        <dbReference type="PROSITE" id="PS50001"/>
    </source>
</evidence>
<dbReference type="AlphaFoldDB" id="A0A670ZRL7"/>
<dbReference type="FunFam" id="1.10.750.20:FF:000005">
    <property type="entry name" value="Suppressor of cytokine signaling 1"/>
    <property type="match status" value="1"/>
</dbReference>
<dbReference type="GO" id="GO:0016567">
    <property type="term" value="P:protein ubiquitination"/>
    <property type="evidence" value="ECO:0007669"/>
    <property type="project" value="UniProtKB-UniPathway"/>
</dbReference>
<evidence type="ECO:0000313" key="17">
    <source>
        <dbReference type="Ensembl" id="ENSPTXP00000025387.1"/>
    </source>
</evidence>